<dbReference type="Pfam" id="PF03372">
    <property type="entry name" value="Exo_endo_phos"/>
    <property type="match status" value="1"/>
</dbReference>
<keyword evidence="3" id="KW-1185">Reference proteome</keyword>
<dbReference type="GO" id="GO:0004527">
    <property type="term" value="F:exonuclease activity"/>
    <property type="evidence" value="ECO:0007669"/>
    <property type="project" value="UniProtKB-KW"/>
</dbReference>
<dbReference type="Proteomes" id="UP000186141">
    <property type="component" value="Unassembled WGS sequence"/>
</dbReference>
<dbReference type="SUPFAM" id="SSF56219">
    <property type="entry name" value="DNase I-like"/>
    <property type="match status" value="1"/>
</dbReference>
<evidence type="ECO:0000313" key="3">
    <source>
        <dbReference type="Proteomes" id="UP000186141"/>
    </source>
</evidence>
<dbReference type="InterPro" id="IPR005135">
    <property type="entry name" value="Endo/exonuclease/phosphatase"/>
</dbReference>
<feature type="domain" description="Endonuclease/exonuclease/phosphatase" evidence="1">
    <location>
        <begin position="4"/>
        <end position="333"/>
    </location>
</feature>
<keyword evidence="2" id="KW-0255">Endonuclease</keyword>
<dbReference type="InterPro" id="IPR036691">
    <property type="entry name" value="Endo/exonu/phosph_ase_sf"/>
</dbReference>
<gene>
    <name evidence="2" type="ORF">SAMN05421774_102270</name>
</gene>
<protein>
    <submittedName>
        <fullName evidence="2">Endonuclease/Exonuclease/phosphatase family protein</fullName>
    </submittedName>
</protein>
<organism evidence="2 3">
    <name type="scientific">Gemmobacter megaterium</name>
    <dbReference type="NCBI Taxonomy" id="1086013"/>
    <lineage>
        <taxon>Bacteria</taxon>
        <taxon>Pseudomonadati</taxon>
        <taxon>Pseudomonadota</taxon>
        <taxon>Alphaproteobacteria</taxon>
        <taxon>Rhodobacterales</taxon>
        <taxon>Paracoccaceae</taxon>
        <taxon>Gemmobacter</taxon>
    </lineage>
</organism>
<keyword evidence="2" id="KW-0378">Hydrolase</keyword>
<evidence type="ECO:0000259" key="1">
    <source>
        <dbReference type="Pfam" id="PF03372"/>
    </source>
</evidence>
<name>A0A1N7LYN4_9RHOB</name>
<evidence type="ECO:0000313" key="2">
    <source>
        <dbReference type="EMBL" id="SIS78946.1"/>
    </source>
</evidence>
<proteinExistence type="predicted"/>
<dbReference type="Gene3D" id="3.60.10.10">
    <property type="entry name" value="Endonuclease/exonuclease/phosphatase"/>
    <property type="match status" value="1"/>
</dbReference>
<dbReference type="RefSeq" id="WP_076529476.1">
    <property type="nucleotide sequence ID" value="NZ_BMEH01000002.1"/>
</dbReference>
<keyword evidence="2" id="KW-0269">Exonuclease</keyword>
<dbReference type="AlphaFoldDB" id="A0A1N7LYN4"/>
<reference evidence="2 3" key="1">
    <citation type="submission" date="2017-01" db="EMBL/GenBank/DDBJ databases">
        <authorList>
            <person name="Mah S.A."/>
            <person name="Swanson W.J."/>
            <person name="Moy G.W."/>
            <person name="Vacquier V.D."/>
        </authorList>
    </citation>
    <scope>NUCLEOTIDE SEQUENCE [LARGE SCALE GENOMIC DNA]</scope>
    <source>
        <strain evidence="2 3">DSM 26375</strain>
    </source>
</reference>
<dbReference type="GO" id="GO:0004519">
    <property type="term" value="F:endonuclease activity"/>
    <property type="evidence" value="ECO:0007669"/>
    <property type="project" value="UniProtKB-KW"/>
</dbReference>
<accession>A0A1N7LYN4</accession>
<keyword evidence="2" id="KW-0540">Nuclease</keyword>
<sequence>MRLATWNIEWMNALFDDDGEPLDDDGPSARYRVTRREQLVGIGIVLAAMDADAVFIVEAPDDNRRRSTVRALETLAEVCGLRTRRAIMGYRSDTEQELALLYDPDRMSVAVDPQHSDNAPRFDGDATIDLGNGNGAELIRFARPPLELAVTPARGTPFRLIGAHAKSKAPHGARTKADVWRLGLANRRKQLAQCIWLRRRIEAHLTAGDDLIVMGDLNDGPGIDSFEGVFGISGVEIVMGCAEMAGCSISGPMRLHDPHAMEALRRPMGGGPSSARFYSKETERYFSALLDYILVSPSLAARRPKWRIWHPFDDPVCWKTPELRQALLAASDHFPVTLDLPS</sequence>
<dbReference type="EMBL" id="FTOT01000002">
    <property type="protein sequence ID" value="SIS78946.1"/>
    <property type="molecule type" value="Genomic_DNA"/>
</dbReference>
<dbReference type="STRING" id="1086013.SAMN05421774_102270"/>
<dbReference type="OrthoDB" id="6199360at2"/>